<organism evidence="10 11">
    <name type="scientific">Thermus oshimai JL-2</name>
    <dbReference type="NCBI Taxonomy" id="751945"/>
    <lineage>
        <taxon>Bacteria</taxon>
        <taxon>Thermotogati</taxon>
        <taxon>Deinococcota</taxon>
        <taxon>Deinococci</taxon>
        <taxon>Thermales</taxon>
        <taxon>Thermaceae</taxon>
        <taxon>Thermus</taxon>
    </lineage>
</organism>
<keyword evidence="6 8" id="KW-1133">Transmembrane helix</keyword>
<dbReference type="AlphaFoldDB" id="K7RLW9"/>
<evidence type="ECO:0000256" key="3">
    <source>
        <dbReference type="ARBA" id="ARBA00022475"/>
    </source>
</evidence>
<keyword evidence="10" id="KW-0614">Plasmid</keyword>
<feature type="transmembrane region" description="Helical" evidence="8">
    <location>
        <begin position="412"/>
        <end position="437"/>
    </location>
</feature>
<accession>K7RLW9</accession>
<feature type="transmembrane region" description="Helical" evidence="8">
    <location>
        <begin position="247"/>
        <end position="265"/>
    </location>
</feature>
<gene>
    <name evidence="10" type="ORF">Theos_2395</name>
</gene>
<dbReference type="HOGENOM" id="CLU_021838_2_1_0"/>
<geneLocation type="plasmid" evidence="10 11">
    <name>pTHEOS01</name>
</geneLocation>
<dbReference type="EMBL" id="CP003250">
    <property type="protein sequence ID" value="AFV77377.1"/>
    <property type="molecule type" value="Genomic_DNA"/>
</dbReference>
<feature type="transmembrane region" description="Helical" evidence="8">
    <location>
        <begin position="154"/>
        <end position="179"/>
    </location>
</feature>
<keyword evidence="2" id="KW-0813">Transport</keyword>
<evidence type="ECO:0000256" key="5">
    <source>
        <dbReference type="ARBA" id="ARBA00022692"/>
    </source>
</evidence>
<dbReference type="Gene3D" id="1.10.3720.10">
    <property type="entry name" value="MetI-like"/>
    <property type="match status" value="2"/>
</dbReference>
<dbReference type="PANTHER" id="PTHR43357:SF3">
    <property type="entry name" value="FE(3+)-TRANSPORT SYSTEM PERMEASE PROTEIN FBPB 2"/>
    <property type="match status" value="1"/>
</dbReference>
<feature type="domain" description="ABC transmembrane type-1" evidence="9">
    <location>
        <begin position="36"/>
        <end position="226"/>
    </location>
</feature>
<feature type="transmembrane region" description="Helical" evidence="8">
    <location>
        <begin position="354"/>
        <end position="373"/>
    </location>
</feature>
<keyword evidence="3" id="KW-1003">Cell membrane</keyword>
<evidence type="ECO:0000256" key="6">
    <source>
        <dbReference type="ARBA" id="ARBA00022989"/>
    </source>
</evidence>
<dbReference type="SUPFAM" id="SSF161098">
    <property type="entry name" value="MetI-like"/>
    <property type="match status" value="2"/>
</dbReference>
<evidence type="ECO:0000313" key="10">
    <source>
        <dbReference type="EMBL" id="AFV77377.1"/>
    </source>
</evidence>
<evidence type="ECO:0000256" key="7">
    <source>
        <dbReference type="ARBA" id="ARBA00023136"/>
    </source>
</evidence>
<feature type="transmembrane region" description="Helical" evidence="8">
    <location>
        <begin position="328"/>
        <end position="348"/>
    </location>
</feature>
<feature type="transmembrane region" description="Helical" evidence="8">
    <location>
        <begin position="457"/>
        <end position="474"/>
    </location>
</feature>
<evidence type="ECO:0000256" key="2">
    <source>
        <dbReference type="ARBA" id="ARBA00022448"/>
    </source>
</evidence>
<evidence type="ECO:0000256" key="1">
    <source>
        <dbReference type="ARBA" id="ARBA00004429"/>
    </source>
</evidence>
<dbReference type="GO" id="GO:0055085">
    <property type="term" value="P:transmembrane transport"/>
    <property type="evidence" value="ECO:0007669"/>
    <property type="project" value="InterPro"/>
</dbReference>
<comment type="subcellular location">
    <subcellularLocation>
        <location evidence="1">Cell inner membrane</location>
        <topology evidence="1">Multi-pass membrane protein</topology>
    </subcellularLocation>
</comment>
<feature type="transmembrane region" description="Helical" evidence="8">
    <location>
        <begin position="36"/>
        <end position="60"/>
    </location>
</feature>
<evidence type="ECO:0000259" key="9">
    <source>
        <dbReference type="PROSITE" id="PS50928"/>
    </source>
</evidence>
<evidence type="ECO:0000256" key="8">
    <source>
        <dbReference type="SAM" id="Phobius"/>
    </source>
</evidence>
<sequence length="478" mass="50315">MRLLPLLFPLLALPSLATLWRGLPHVRETLRDLDVLWFSVGLAGVATLVALALGLLLSWAAVEGGVGRGLEALLLLPYLIPPFVVGMGILFSLEGLGVRGTGAPGILLAWTVHYTPLAYVLLRPQVEAAHRLQTVGRVHGLKGARALQAFLPPFAPALVVAGGTLYLAFLGNFGIPAVLGLPERVYLLSTLAYARLLSPLSADPLGQAAAVAVLLGVGALPALLAARPPELEPTPPLPNPYRPWTRWAFTLYAALALGLAVGGLLREALLNPYRGGWDPAFPALLALPLVQKGLLNSLALALGGTALLLLGTALLRPWPLLLRRARQVLDLNYLLPGTLLALGLILLLGGTPLYGSPALLLLAYLLHFAALALRALETGVRVEGGVLSARVHGLPPLRSWLRVGYPLLRPSFFTGAFLILPLAFSEITLSAILYAPGNETVGVVALSLLNGGLYREAAALGLILAGLGSLALLGRKAW</sequence>
<dbReference type="PROSITE" id="PS50928">
    <property type="entry name" value="ABC_TM1"/>
    <property type="match status" value="2"/>
</dbReference>
<protein>
    <submittedName>
        <fullName evidence="10">ABC-type Fe3+ transport system, permease component</fullName>
    </submittedName>
</protein>
<feature type="domain" description="ABC transmembrane type-1" evidence="9">
    <location>
        <begin position="294"/>
        <end position="473"/>
    </location>
</feature>
<dbReference type="KEGG" id="tos:Theos_2395"/>
<dbReference type="PATRIC" id="fig|751945.3.peg.2335"/>
<feature type="transmembrane region" description="Helical" evidence="8">
    <location>
        <begin position="205"/>
        <end position="226"/>
    </location>
</feature>
<dbReference type="InterPro" id="IPR035906">
    <property type="entry name" value="MetI-like_sf"/>
</dbReference>
<proteinExistence type="predicted"/>
<dbReference type="PANTHER" id="PTHR43357">
    <property type="entry name" value="INNER MEMBRANE ABC TRANSPORTER PERMEASE PROTEIN YDCV"/>
    <property type="match status" value="1"/>
</dbReference>
<feature type="transmembrane region" description="Helical" evidence="8">
    <location>
        <begin position="294"/>
        <end position="316"/>
    </location>
</feature>
<reference evidence="10 11" key="1">
    <citation type="journal article" date="2013" name="Genome Announc.">
        <title>Whole Genome Sequencing of Thermus oshimai JL-2 and Thermus thermophilus JL-18, Incomplete Denitrifiers from the United States Great Basin.</title>
        <authorList>
            <person name="Murugapiran S.K."/>
            <person name="Huntemann M."/>
            <person name="Wei C.L."/>
            <person name="Han J."/>
            <person name="Detter J.C."/>
            <person name="Han C.S."/>
            <person name="Erkkila T.H."/>
            <person name="Teshima H."/>
            <person name="Chen A."/>
            <person name="Kyrpides N."/>
            <person name="Mavrommatis K."/>
            <person name="Markowitz V."/>
            <person name="Szeto E."/>
            <person name="Ivanova N."/>
            <person name="Pagani I."/>
            <person name="Lam J."/>
            <person name="McDonald A.I."/>
            <person name="Dodsworth J.A."/>
            <person name="Pati A."/>
            <person name="Goodwin L."/>
            <person name="Peters L."/>
            <person name="Pitluck S."/>
            <person name="Woyke T."/>
            <person name="Hedlund B.P."/>
        </authorList>
    </citation>
    <scope>NUCLEOTIDE SEQUENCE</scope>
    <source>
        <strain evidence="10 11">JL-2</strain>
        <plasmid evidence="10">pTHEOS01</plasmid>
    </source>
</reference>
<dbReference type="InterPro" id="IPR000515">
    <property type="entry name" value="MetI-like"/>
</dbReference>
<keyword evidence="5 8" id="KW-0812">Transmembrane</keyword>
<keyword evidence="7 8" id="KW-0472">Membrane</keyword>
<feature type="transmembrane region" description="Helical" evidence="8">
    <location>
        <begin position="72"/>
        <end position="93"/>
    </location>
</feature>
<keyword evidence="4" id="KW-0997">Cell inner membrane</keyword>
<evidence type="ECO:0000256" key="4">
    <source>
        <dbReference type="ARBA" id="ARBA00022519"/>
    </source>
</evidence>
<dbReference type="RefSeq" id="WP_015065372.1">
    <property type="nucleotide sequence ID" value="NC_019387.1"/>
</dbReference>
<feature type="transmembrane region" description="Helical" evidence="8">
    <location>
        <begin position="105"/>
        <end position="122"/>
    </location>
</feature>
<dbReference type="GO" id="GO:0005886">
    <property type="term" value="C:plasma membrane"/>
    <property type="evidence" value="ECO:0007669"/>
    <property type="project" value="UniProtKB-SubCell"/>
</dbReference>
<evidence type="ECO:0000313" key="11">
    <source>
        <dbReference type="Proteomes" id="UP000000211"/>
    </source>
</evidence>
<name>K7RLW9_THEOS</name>
<keyword evidence="11" id="KW-1185">Reference proteome</keyword>
<dbReference type="Proteomes" id="UP000000211">
    <property type="component" value="Plasmid pTHEOS01"/>
</dbReference>